<dbReference type="Proteomes" id="UP000401717">
    <property type="component" value="Unassembled WGS sequence"/>
</dbReference>
<dbReference type="RefSeq" id="WP_186383750.1">
    <property type="nucleotide sequence ID" value="NZ_BPQI01000026.1"/>
</dbReference>
<reference evidence="2" key="3">
    <citation type="submission" date="2021-08" db="EMBL/GenBank/DDBJ databases">
        <authorList>
            <person name="Tani A."/>
            <person name="Ola A."/>
            <person name="Ogura Y."/>
            <person name="Katsura K."/>
            <person name="Hayashi T."/>
        </authorList>
    </citation>
    <scope>NUCLEOTIDE SEQUENCE</scope>
    <source>
        <strain evidence="2">DSM 22415</strain>
    </source>
</reference>
<evidence type="ECO:0000313" key="3">
    <source>
        <dbReference type="EMBL" id="VUF11576.1"/>
    </source>
</evidence>
<sequence>MELILILGAVLACIVAGVAVIAISARHSRPPLRLGNEHDERDEALLLADVGPSHSPIDRDAEVLEAEVLEPDHAQHHAHPPPRLPHGARRED</sequence>
<protein>
    <submittedName>
        <fullName evidence="3">Uncharacterized protein</fullName>
    </submittedName>
</protein>
<evidence type="ECO:0000313" key="2">
    <source>
        <dbReference type="EMBL" id="GJD55302.1"/>
    </source>
</evidence>
<organism evidence="3 4">
    <name type="scientific">Methylobacterium dankookense</name>
    <dbReference type="NCBI Taxonomy" id="560405"/>
    <lineage>
        <taxon>Bacteria</taxon>
        <taxon>Pseudomonadati</taxon>
        <taxon>Pseudomonadota</taxon>
        <taxon>Alphaproteobacteria</taxon>
        <taxon>Hyphomicrobiales</taxon>
        <taxon>Methylobacteriaceae</taxon>
        <taxon>Methylobacterium</taxon>
    </lineage>
</organism>
<gene>
    <name evidence="2" type="ORF">IFDJLNFL_1186</name>
    <name evidence="3" type="ORF">MTDSW087_01259</name>
</gene>
<keyword evidence="5" id="KW-1185">Reference proteome</keyword>
<proteinExistence type="predicted"/>
<dbReference type="EMBL" id="CABFVH010000005">
    <property type="protein sequence ID" value="VUF11576.1"/>
    <property type="molecule type" value="Genomic_DNA"/>
</dbReference>
<evidence type="ECO:0000256" key="1">
    <source>
        <dbReference type="SAM" id="MobiDB-lite"/>
    </source>
</evidence>
<reference evidence="3 4" key="1">
    <citation type="submission" date="2019-06" db="EMBL/GenBank/DDBJ databases">
        <authorList>
            <person name="Rodrigo-Torres L."/>
            <person name="Arahal R. D."/>
            <person name="Lucena T."/>
        </authorList>
    </citation>
    <scope>NUCLEOTIDE SEQUENCE [LARGE SCALE GENOMIC DNA]</scope>
    <source>
        <strain evidence="3 4">SW08-7</strain>
    </source>
</reference>
<accession>A0A564FUZ4</accession>
<name>A0A564FUZ4_9HYPH</name>
<evidence type="ECO:0000313" key="5">
    <source>
        <dbReference type="Proteomes" id="UP001055303"/>
    </source>
</evidence>
<feature type="region of interest" description="Disordered" evidence="1">
    <location>
        <begin position="68"/>
        <end position="92"/>
    </location>
</feature>
<reference evidence="2" key="2">
    <citation type="journal article" date="2021" name="Front. Microbiol.">
        <title>Comprehensive Comparative Genomics and Phenotyping of Methylobacterium Species.</title>
        <authorList>
            <person name="Alessa O."/>
            <person name="Ogura Y."/>
            <person name="Fujitani Y."/>
            <person name="Takami H."/>
            <person name="Hayashi T."/>
            <person name="Sahin N."/>
            <person name="Tani A."/>
        </authorList>
    </citation>
    <scope>NUCLEOTIDE SEQUENCE</scope>
    <source>
        <strain evidence="2">DSM 22415</strain>
    </source>
</reference>
<dbReference type="EMBL" id="BPQI01000026">
    <property type="protein sequence ID" value="GJD55302.1"/>
    <property type="molecule type" value="Genomic_DNA"/>
</dbReference>
<evidence type="ECO:0000313" key="4">
    <source>
        <dbReference type="Proteomes" id="UP000401717"/>
    </source>
</evidence>
<dbReference type="AlphaFoldDB" id="A0A564FUZ4"/>
<dbReference type="Proteomes" id="UP001055303">
    <property type="component" value="Unassembled WGS sequence"/>
</dbReference>